<feature type="transmembrane region" description="Helical" evidence="5">
    <location>
        <begin position="60"/>
        <end position="80"/>
    </location>
</feature>
<evidence type="ECO:0000256" key="5">
    <source>
        <dbReference type="SAM" id="Phobius"/>
    </source>
</evidence>
<proteinExistence type="predicted"/>
<keyword evidence="8" id="KW-1185">Reference proteome</keyword>
<dbReference type="PROSITE" id="PS50850">
    <property type="entry name" value="MFS"/>
    <property type="match status" value="1"/>
</dbReference>
<feature type="transmembrane region" description="Helical" evidence="5">
    <location>
        <begin position="289"/>
        <end position="311"/>
    </location>
</feature>
<dbReference type="InterPro" id="IPR005828">
    <property type="entry name" value="MFS_sugar_transport-like"/>
</dbReference>
<dbReference type="SUPFAM" id="SSF103473">
    <property type="entry name" value="MFS general substrate transporter"/>
    <property type="match status" value="1"/>
</dbReference>
<dbReference type="Proteomes" id="UP001234178">
    <property type="component" value="Unassembled WGS sequence"/>
</dbReference>
<evidence type="ECO:0000259" key="6">
    <source>
        <dbReference type="PROSITE" id="PS50850"/>
    </source>
</evidence>
<feature type="transmembrane region" description="Helical" evidence="5">
    <location>
        <begin position="115"/>
        <end position="133"/>
    </location>
</feature>
<feature type="domain" description="Major facilitator superfamily (MFS) profile" evidence="6">
    <location>
        <begin position="1"/>
        <end position="377"/>
    </location>
</feature>
<feature type="transmembrane region" description="Helical" evidence="5">
    <location>
        <begin position="351"/>
        <end position="372"/>
    </location>
</feature>
<evidence type="ECO:0000256" key="2">
    <source>
        <dbReference type="ARBA" id="ARBA00022692"/>
    </source>
</evidence>
<sequence length="443" mass="49099">MALVLFGISGLIGNWIFGYIQDSMGRRPAFFIYLLIESIFAIATAFAPTFGIWLACRIGVGFTVPAIMGTPFVMAIELVGPSWRTHVALLANVVYSCTLCLLGVVVWLVRDWRQMSLATSLPFLAFFFYWWVLPESPRWLLSQNRLAEAEVEIRKMARINKRSLPAGYFNQFKTNVEESGDDMDSSRSQPTYGALDLVKTPNMARKTAIVTFIWFTVTSVYVGLSYYAPALGGNEYLNFLLAGVAELPTYFFLWPTMDRWGRRWTLCFSMILGGVACLATLSFQDDYVVMLVLYCVGKFGISSAFVVLPLMASELYPTVVRGIGISISGVAGMLGPIFIPLINYLGTESLMVLPLMIMGGLMVAGGLCALTLPETLHQHLPQTLEEGELFGKDFGYKQWLTCCPPRPNRREHGKDVAQRLAENSDVAKPLVSLTIPSSVTSAI</sequence>
<dbReference type="InterPro" id="IPR020846">
    <property type="entry name" value="MFS_dom"/>
</dbReference>
<dbReference type="Gene3D" id="1.20.1250.20">
    <property type="entry name" value="MFS general substrate transporter like domains"/>
    <property type="match status" value="1"/>
</dbReference>
<keyword evidence="2 5" id="KW-0812">Transmembrane</keyword>
<evidence type="ECO:0000256" key="3">
    <source>
        <dbReference type="ARBA" id="ARBA00022989"/>
    </source>
</evidence>
<evidence type="ECO:0000313" key="8">
    <source>
        <dbReference type="Proteomes" id="UP001234178"/>
    </source>
</evidence>
<keyword evidence="4 5" id="KW-0472">Membrane</keyword>
<comment type="caution">
    <text evidence="7">The sequence shown here is derived from an EMBL/GenBank/DDBJ whole genome shotgun (WGS) entry which is preliminary data.</text>
</comment>
<feature type="transmembrane region" description="Helical" evidence="5">
    <location>
        <begin position="266"/>
        <end position="283"/>
    </location>
</feature>
<reference evidence="7 8" key="1">
    <citation type="journal article" date="2023" name="Nucleic Acids Res.">
        <title>The hologenome of Daphnia magna reveals possible DNA methylation and microbiome-mediated evolution of the host genome.</title>
        <authorList>
            <person name="Chaturvedi A."/>
            <person name="Li X."/>
            <person name="Dhandapani V."/>
            <person name="Marshall H."/>
            <person name="Kissane S."/>
            <person name="Cuenca-Cambronero M."/>
            <person name="Asole G."/>
            <person name="Calvet F."/>
            <person name="Ruiz-Romero M."/>
            <person name="Marangio P."/>
            <person name="Guigo R."/>
            <person name="Rago D."/>
            <person name="Mirbahai L."/>
            <person name="Eastwood N."/>
            <person name="Colbourne J.K."/>
            <person name="Zhou J."/>
            <person name="Mallon E."/>
            <person name="Orsini L."/>
        </authorList>
    </citation>
    <scope>NUCLEOTIDE SEQUENCE [LARGE SCALE GENOMIC DNA]</scope>
    <source>
        <strain evidence="7">LRV0_1</strain>
    </source>
</reference>
<comment type="subcellular location">
    <subcellularLocation>
        <location evidence="1">Membrane</location>
        <topology evidence="1">Multi-pass membrane protein</topology>
    </subcellularLocation>
</comment>
<name>A0ABR0A748_9CRUS</name>
<evidence type="ECO:0000256" key="1">
    <source>
        <dbReference type="ARBA" id="ARBA00004141"/>
    </source>
</evidence>
<dbReference type="CDD" id="cd17317">
    <property type="entry name" value="MFS_SLC22"/>
    <property type="match status" value="1"/>
</dbReference>
<evidence type="ECO:0000313" key="7">
    <source>
        <dbReference type="EMBL" id="KAK4020966.1"/>
    </source>
</evidence>
<evidence type="ECO:0000256" key="4">
    <source>
        <dbReference type="ARBA" id="ARBA00023136"/>
    </source>
</evidence>
<keyword evidence="3 5" id="KW-1133">Transmembrane helix</keyword>
<dbReference type="Pfam" id="PF00083">
    <property type="entry name" value="Sugar_tr"/>
    <property type="match status" value="1"/>
</dbReference>
<feature type="transmembrane region" description="Helical" evidence="5">
    <location>
        <begin position="323"/>
        <end position="345"/>
    </location>
</feature>
<feature type="transmembrane region" description="Helical" evidence="5">
    <location>
        <begin position="236"/>
        <end position="254"/>
    </location>
</feature>
<dbReference type="InterPro" id="IPR036259">
    <property type="entry name" value="MFS_trans_sf"/>
</dbReference>
<organism evidence="7 8">
    <name type="scientific">Daphnia magna</name>
    <dbReference type="NCBI Taxonomy" id="35525"/>
    <lineage>
        <taxon>Eukaryota</taxon>
        <taxon>Metazoa</taxon>
        <taxon>Ecdysozoa</taxon>
        <taxon>Arthropoda</taxon>
        <taxon>Crustacea</taxon>
        <taxon>Branchiopoda</taxon>
        <taxon>Diplostraca</taxon>
        <taxon>Cladocera</taxon>
        <taxon>Anomopoda</taxon>
        <taxon>Daphniidae</taxon>
        <taxon>Daphnia</taxon>
    </lineage>
</organism>
<feature type="transmembrane region" description="Helical" evidence="5">
    <location>
        <begin position="87"/>
        <end position="109"/>
    </location>
</feature>
<feature type="transmembrane region" description="Helical" evidence="5">
    <location>
        <begin position="209"/>
        <end position="230"/>
    </location>
</feature>
<dbReference type="PANTHER" id="PTHR24064">
    <property type="entry name" value="SOLUTE CARRIER FAMILY 22 MEMBER"/>
    <property type="match status" value="1"/>
</dbReference>
<dbReference type="EMBL" id="JAOYFB010000036">
    <property type="protein sequence ID" value="KAK4020966.1"/>
    <property type="molecule type" value="Genomic_DNA"/>
</dbReference>
<accession>A0ABR0A748</accession>
<gene>
    <name evidence="7" type="ORF">OUZ56_002902</name>
</gene>
<protein>
    <recommendedName>
        <fullName evidence="6">Major facilitator superfamily (MFS) profile domain-containing protein</fullName>
    </recommendedName>
</protein>
<feature type="transmembrane region" description="Helical" evidence="5">
    <location>
        <begin position="30"/>
        <end position="54"/>
    </location>
</feature>